<keyword evidence="2" id="KW-0813">Transport</keyword>
<proteinExistence type="inferred from homology"/>
<name>A0A916TX37_9HYPH</name>
<evidence type="ECO:0000256" key="5">
    <source>
        <dbReference type="ARBA" id="ARBA00022970"/>
    </source>
</evidence>
<dbReference type="InterPro" id="IPR003593">
    <property type="entry name" value="AAA+_ATPase"/>
</dbReference>
<evidence type="ECO:0000313" key="8">
    <source>
        <dbReference type="Proteomes" id="UP000637002"/>
    </source>
</evidence>
<keyword evidence="4 7" id="KW-0067">ATP-binding</keyword>
<evidence type="ECO:0000256" key="4">
    <source>
        <dbReference type="ARBA" id="ARBA00022840"/>
    </source>
</evidence>
<evidence type="ECO:0000256" key="3">
    <source>
        <dbReference type="ARBA" id="ARBA00022741"/>
    </source>
</evidence>
<dbReference type="Pfam" id="PF00005">
    <property type="entry name" value="ABC_tran"/>
    <property type="match status" value="1"/>
</dbReference>
<dbReference type="GO" id="GO:0016887">
    <property type="term" value="F:ATP hydrolysis activity"/>
    <property type="evidence" value="ECO:0007669"/>
    <property type="project" value="InterPro"/>
</dbReference>
<dbReference type="InterPro" id="IPR027417">
    <property type="entry name" value="P-loop_NTPase"/>
</dbReference>
<evidence type="ECO:0000259" key="6">
    <source>
        <dbReference type="PROSITE" id="PS50893"/>
    </source>
</evidence>
<comment type="caution">
    <text evidence="7">The sequence shown here is derived from an EMBL/GenBank/DDBJ whole genome shotgun (WGS) entry which is preliminary data.</text>
</comment>
<dbReference type="PANTHER" id="PTHR43820">
    <property type="entry name" value="HIGH-AFFINITY BRANCHED-CHAIN AMINO ACID TRANSPORT ATP-BINDING PROTEIN LIVF"/>
    <property type="match status" value="1"/>
</dbReference>
<evidence type="ECO:0000313" key="7">
    <source>
        <dbReference type="EMBL" id="GGC48060.1"/>
    </source>
</evidence>
<keyword evidence="3" id="KW-0547">Nucleotide-binding</keyword>
<sequence length="236" mass="25510">MTREAVLEVCGLWANYGATPILQGVDMAVGKGEIVGIIGRNGVGKTTTMRCLIGLLRTARGEIRFLGEDITRVAADGRARLGIGYIPQGRDVFPRMTVAENLTVGTLIGGPKGRKLSDLVYTYFPRLAERRDQMAGTMSGGEQQQLAIGRALIGNPALMLLDEPSEGVQPSIVQMICDALKSIRDELGTTIVFVEQNLDTILAIAERCYVMDKGRITASLGSGEVDAHRVREHLLI</sequence>
<comment type="similarity">
    <text evidence="1">Belongs to the ABC transporter superfamily.</text>
</comment>
<keyword evidence="5" id="KW-0029">Amino-acid transport</keyword>
<dbReference type="SUPFAM" id="SSF52540">
    <property type="entry name" value="P-loop containing nucleoside triphosphate hydrolases"/>
    <property type="match status" value="1"/>
</dbReference>
<dbReference type="PANTHER" id="PTHR43820:SF5">
    <property type="entry name" value="HIGH-AFFINITY BRANCHED-CHAIN AMINO ACID TRANSPORT ATP-BINDING PROTEIN"/>
    <property type="match status" value="1"/>
</dbReference>
<dbReference type="CDD" id="cd03224">
    <property type="entry name" value="ABC_TM1139_LivF_branched"/>
    <property type="match status" value="1"/>
</dbReference>
<evidence type="ECO:0000256" key="1">
    <source>
        <dbReference type="ARBA" id="ARBA00005417"/>
    </source>
</evidence>
<dbReference type="InterPro" id="IPR003439">
    <property type="entry name" value="ABC_transporter-like_ATP-bd"/>
</dbReference>
<dbReference type="RefSeq" id="WP_188607438.1">
    <property type="nucleotide sequence ID" value="NZ_BMGG01000001.1"/>
</dbReference>
<dbReference type="AlphaFoldDB" id="A0A916TX37"/>
<dbReference type="GO" id="GO:0015807">
    <property type="term" value="P:L-amino acid transport"/>
    <property type="evidence" value="ECO:0007669"/>
    <property type="project" value="TreeGrafter"/>
</dbReference>
<dbReference type="EMBL" id="BMGG01000001">
    <property type="protein sequence ID" value="GGC48060.1"/>
    <property type="molecule type" value="Genomic_DNA"/>
</dbReference>
<keyword evidence="8" id="KW-1185">Reference proteome</keyword>
<reference evidence="7" key="1">
    <citation type="journal article" date="2014" name="Int. J. Syst. Evol. Microbiol.">
        <title>Complete genome sequence of Corynebacterium casei LMG S-19264T (=DSM 44701T), isolated from a smear-ripened cheese.</title>
        <authorList>
            <consortium name="US DOE Joint Genome Institute (JGI-PGF)"/>
            <person name="Walter F."/>
            <person name="Albersmeier A."/>
            <person name="Kalinowski J."/>
            <person name="Ruckert C."/>
        </authorList>
    </citation>
    <scope>NUCLEOTIDE SEQUENCE</scope>
    <source>
        <strain evidence="7">CGMCC 1.12919</strain>
    </source>
</reference>
<dbReference type="PROSITE" id="PS50893">
    <property type="entry name" value="ABC_TRANSPORTER_2"/>
    <property type="match status" value="1"/>
</dbReference>
<reference evidence="7" key="2">
    <citation type="submission" date="2020-09" db="EMBL/GenBank/DDBJ databases">
        <authorList>
            <person name="Sun Q."/>
            <person name="Zhou Y."/>
        </authorList>
    </citation>
    <scope>NUCLEOTIDE SEQUENCE</scope>
    <source>
        <strain evidence="7">CGMCC 1.12919</strain>
    </source>
</reference>
<dbReference type="Gene3D" id="3.40.50.300">
    <property type="entry name" value="P-loop containing nucleotide triphosphate hydrolases"/>
    <property type="match status" value="1"/>
</dbReference>
<dbReference type="GO" id="GO:0015658">
    <property type="term" value="F:branched-chain amino acid transmembrane transporter activity"/>
    <property type="evidence" value="ECO:0007669"/>
    <property type="project" value="TreeGrafter"/>
</dbReference>
<evidence type="ECO:0000256" key="2">
    <source>
        <dbReference type="ARBA" id="ARBA00022448"/>
    </source>
</evidence>
<gene>
    <name evidence="7" type="ORF">GCM10010994_04000</name>
</gene>
<dbReference type="GO" id="GO:0005524">
    <property type="term" value="F:ATP binding"/>
    <property type="evidence" value="ECO:0007669"/>
    <property type="project" value="UniProtKB-KW"/>
</dbReference>
<protein>
    <submittedName>
        <fullName evidence="7">ABC transporter ATP-binding protein</fullName>
    </submittedName>
</protein>
<organism evidence="7 8">
    <name type="scientific">Chelatococcus reniformis</name>
    <dbReference type="NCBI Taxonomy" id="1494448"/>
    <lineage>
        <taxon>Bacteria</taxon>
        <taxon>Pseudomonadati</taxon>
        <taxon>Pseudomonadota</taxon>
        <taxon>Alphaproteobacteria</taxon>
        <taxon>Hyphomicrobiales</taxon>
        <taxon>Chelatococcaceae</taxon>
        <taxon>Chelatococcus</taxon>
    </lineage>
</organism>
<accession>A0A916TX37</accession>
<dbReference type="SMART" id="SM00382">
    <property type="entry name" value="AAA"/>
    <property type="match status" value="1"/>
</dbReference>
<dbReference type="Proteomes" id="UP000637002">
    <property type="component" value="Unassembled WGS sequence"/>
</dbReference>
<dbReference type="InterPro" id="IPR052156">
    <property type="entry name" value="BCAA_Transport_ATP-bd_LivF"/>
</dbReference>
<feature type="domain" description="ABC transporter" evidence="6">
    <location>
        <begin position="7"/>
        <end position="236"/>
    </location>
</feature>